<dbReference type="InterPro" id="IPR000639">
    <property type="entry name" value="Epox_hydrolase-like"/>
</dbReference>
<dbReference type="PRINTS" id="PR00111">
    <property type="entry name" value="ABHYDROLASE"/>
</dbReference>
<feature type="domain" description="AB hydrolase-1" evidence="3">
    <location>
        <begin position="46"/>
        <end position="147"/>
    </location>
</feature>
<dbReference type="InterPro" id="IPR029058">
    <property type="entry name" value="AB_hydrolase_fold"/>
</dbReference>
<evidence type="ECO:0000259" key="3">
    <source>
        <dbReference type="Pfam" id="PF00561"/>
    </source>
</evidence>
<dbReference type="InterPro" id="IPR000073">
    <property type="entry name" value="AB_hydrolase_1"/>
</dbReference>
<keyword evidence="7" id="KW-1185">Reference proteome</keyword>
<evidence type="ECO:0000256" key="2">
    <source>
        <dbReference type="ARBA" id="ARBA00022801"/>
    </source>
</evidence>
<dbReference type="PRINTS" id="PR00412">
    <property type="entry name" value="EPOXHYDRLASE"/>
</dbReference>
<dbReference type="AlphaFoldDB" id="N6T0T6"/>
<evidence type="ECO:0000313" key="7">
    <source>
        <dbReference type="Proteomes" id="UP000019118"/>
    </source>
</evidence>
<evidence type="ECO:0000313" key="8">
    <source>
        <dbReference type="Proteomes" id="UP000030742"/>
    </source>
</evidence>
<dbReference type="KEGG" id="dpa:109544570"/>
<dbReference type="OrthoDB" id="190201at2759"/>
<dbReference type="EnsemblMetazoa" id="XM_019914848.1">
    <property type="protein sequence ID" value="XP_019770407.1"/>
    <property type="gene ID" value="LOC109544570"/>
</dbReference>
<keyword evidence="2" id="KW-0378">Hydrolase</keyword>
<dbReference type="InterPro" id="IPR050266">
    <property type="entry name" value="AB_hydrolase_sf"/>
</dbReference>
<dbReference type="EMBL" id="KB631624">
    <property type="protein sequence ID" value="ERL84774.1"/>
    <property type="molecule type" value="Genomic_DNA"/>
</dbReference>
<reference evidence="7 8" key="1">
    <citation type="journal article" date="2013" name="Genome Biol.">
        <title>Draft genome of the mountain pine beetle, Dendroctonus ponderosae Hopkins, a major forest pest.</title>
        <authorList>
            <person name="Keeling C.I."/>
            <person name="Yuen M.M."/>
            <person name="Liao N.Y."/>
            <person name="Docking T.R."/>
            <person name="Chan S.K."/>
            <person name="Taylor G.A."/>
            <person name="Palmquist D.L."/>
            <person name="Jackman S.D."/>
            <person name="Nguyen A."/>
            <person name="Li M."/>
            <person name="Henderson H."/>
            <person name="Janes J.K."/>
            <person name="Zhao Y."/>
            <person name="Pandoh P."/>
            <person name="Moore R."/>
            <person name="Sperling F.A."/>
            <person name="Huber D.P."/>
            <person name="Birol I."/>
            <person name="Jones S.J."/>
            <person name="Bohlmann J."/>
        </authorList>
    </citation>
    <scope>NUCLEOTIDE SEQUENCE</scope>
</reference>
<evidence type="ECO:0000313" key="6">
    <source>
        <dbReference type="EnsemblMetazoa" id="XP_019770407.1"/>
    </source>
</evidence>
<dbReference type="SUPFAM" id="SSF53474">
    <property type="entry name" value="alpha/beta-Hydrolases"/>
    <property type="match status" value="1"/>
</dbReference>
<name>N6T0T6_DENPD</name>
<dbReference type="PANTHER" id="PTHR43798">
    <property type="entry name" value="MONOACYLGLYCEROL LIPASE"/>
    <property type="match status" value="1"/>
</dbReference>
<dbReference type="Pfam" id="PF00561">
    <property type="entry name" value="Abhydrolase_1"/>
    <property type="match status" value="1"/>
</dbReference>
<evidence type="ECO:0000313" key="4">
    <source>
        <dbReference type="EMBL" id="ENN71103.1"/>
    </source>
</evidence>
<protein>
    <recommendedName>
        <fullName evidence="3">AB hydrolase-1 domain-containing protein</fullName>
    </recommendedName>
</protein>
<gene>
    <name evidence="6" type="primary">109544570</name>
    <name evidence="5" type="ORF">D910_02199</name>
    <name evidence="4" type="ORF">YQE_12036</name>
</gene>
<dbReference type="Gene3D" id="3.40.50.1820">
    <property type="entry name" value="alpha/beta hydrolase"/>
    <property type="match status" value="1"/>
</dbReference>
<dbReference type="GO" id="GO:0016787">
    <property type="term" value="F:hydrolase activity"/>
    <property type="evidence" value="ECO:0007669"/>
    <property type="project" value="UniProtKB-KW"/>
</dbReference>
<dbReference type="OMA" id="HGWMDVS"/>
<dbReference type="HOGENOM" id="CLU_020336_8_1_1"/>
<dbReference type="Proteomes" id="UP000030742">
    <property type="component" value="Unassembled WGS sequence"/>
</dbReference>
<evidence type="ECO:0000256" key="1">
    <source>
        <dbReference type="ARBA" id="ARBA00008645"/>
    </source>
</evidence>
<sequence length="314" mass="35144">MSDVSAVNGASEGLQLKKIDDYEEIKIPVPWGHIAAKWWGSQGVQPIVALHGWQDNCGTFDNLAPLLKQKGHSIICIDLPGHGFSSHLPPGHKYYIWWDGIHYLRRIVQYFKWKDIVILGHSLGGGIAFLYAAAYPKEVKKYISIDLASPSIRNVKKCCDVLGPAIDKFLSYENLEPDSVPAYPYNVMVDILQDAHKGSVSRKGCEILLRRGMLPAKNRDGYCFTRDPRLKLAALGFMTIEQVIELASRIVCEVMNIKAVHGHKPDVPAHYDLILDTIENQAKIVQRHVVEGTHHLHLNDGSSVSEIIHNFLVS</sequence>
<proteinExistence type="inferred from homology"/>
<dbReference type="GO" id="GO:0016020">
    <property type="term" value="C:membrane"/>
    <property type="evidence" value="ECO:0007669"/>
    <property type="project" value="TreeGrafter"/>
</dbReference>
<evidence type="ECO:0000313" key="5">
    <source>
        <dbReference type="EMBL" id="ERL84774.1"/>
    </source>
</evidence>
<feature type="non-terminal residue" evidence="4">
    <location>
        <position position="1"/>
    </location>
</feature>
<organism evidence="4">
    <name type="scientific">Dendroctonus ponderosae</name>
    <name type="common">Mountain pine beetle</name>
    <dbReference type="NCBI Taxonomy" id="77166"/>
    <lineage>
        <taxon>Eukaryota</taxon>
        <taxon>Metazoa</taxon>
        <taxon>Ecdysozoa</taxon>
        <taxon>Arthropoda</taxon>
        <taxon>Hexapoda</taxon>
        <taxon>Insecta</taxon>
        <taxon>Pterygota</taxon>
        <taxon>Neoptera</taxon>
        <taxon>Endopterygota</taxon>
        <taxon>Coleoptera</taxon>
        <taxon>Polyphaga</taxon>
        <taxon>Cucujiformia</taxon>
        <taxon>Curculionidae</taxon>
        <taxon>Scolytinae</taxon>
        <taxon>Dendroctonus</taxon>
    </lineage>
</organism>
<dbReference type="PANTHER" id="PTHR43798:SF14">
    <property type="entry name" value="SERINE HYDROLASE-LIKE PROTEIN DDB_G0286239"/>
    <property type="match status" value="1"/>
</dbReference>
<reference evidence="6" key="2">
    <citation type="submission" date="2024-08" db="UniProtKB">
        <authorList>
            <consortium name="EnsemblMetazoa"/>
        </authorList>
    </citation>
    <scope>IDENTIFICATION</scope>
</reference>
<comment type="similarity">
    <text evidence="1">Belongs to the AB hydrolase superfamily.</text>
</comment>
<dbReference type="Proteomes" id="UP000019118">
    <property type="component" value="Unassembled WGS sequence"/>
</dbReference>
<accession>N6T0T6</accession>
<dbReference type="EMBL" id="KB741277">
    <property type="protein sequence ID" value="ENN71103.1"/>
    <property type="molecule type" value="Genomic_DNA"/>
</dbReference>